<dbReference type="EMBL" id="BSUO01000001">
    <property type="protein sequence ID" value="GMA38055.1"/>
    <property type="molecule type" value="Genomic_DNA"/>
</dbReference>
<accession>A0ABQ6IL26</accession>
<feature type="transmembrane region" description="Helical" evidence="6">
    <location>
        <begin position="262"/>
        <end position="286"/>
    </location>
</feature>
<evidence type="ECO:0000256" key="6">
    <source>
        <dbReference type="SAM" id="Phobius"/>
    </source>
</evidence>
<name>A0ABQ6IL26_9MICO</name>
<dbReference type="PANTHER" id="PTHR42718">
    <property type="entry name" value="MAJOR FACILITATOR SUPERFAMILY MULTIDRUG TRANSPORTER MFSC"/>
    <property type="match status" value="1"/>
</dbReference>
<keyword evidence="5 6" id="KW-0472">Membrane</keyword>
<feature type="domain" description="Major facilitator superfamily (MFS) profile" evidence="7">
    <location>
        <begin position="22"/>
        <end position="507"/>
    </location>
</feature>
<dbReference type="PROSITE" id="PS50850">
    <property type="entry name" value="MFS"/>
    <property type="match status" value="1"/>
</dbReference>
<evidence type="ECO:0000313" key="9">
    <source>
        <dbReference type="Proteomes" id="UP001157126"/>
    </source>
</evidence>
<organism evidence="8 9">
    <name type="scientific">Mobilicoccus caccae</name>
    <dbReference type="NCBI Taxonomy" id="1859295"/>
    <lineage>
        <taxon>Bacteria</taxon>
        <taxon>Bacillati</taxon>
        <taxon>Actinomycetota</taxon>
        <taxon>Actinomycetes</taxon>
        <taxon>Micrococcales</taxon>
        <taxon>Dermatophilaceae</taxon>
        <taxon>Mobilicoccus</taxon>
    </lineage>
</organism>
<feature type="transmembrane region" description="Helical" evidence="6">
    <location>
        <begin position="150"/>
        <end position="170"/>
    </location>
</feature>
<feature type="transmembrane region" description="Helical" evidence="6">
    <location>
        <begin position="176"/>
        <end position="193"/>
    </location>
</feature>
<evidence type="ECO:0000256" key="2">
    <source>
        <dbReference type="ARBA" id="ARBA00022448"/>
    </source>
</evidence>
<comment type="caution">
    <text evidence="8">The sequence shown here is derived from an EMBL/GenBank/DDBJ whole genome shotgun (WGS) entry which is preliminary data.</text>
</comment>
<dbReference type="PANTHER" id="PTHR42718:SF9">
    <property type="entry name" value="MAJOR FACILITATOR SUPERFAMILY MULTIDRUG TRANSPORTER MFSC"/>
    <property type="match status" value="1"/>
</dbReference>
<feature type="transmembrane region" description="Helical" evidence="6">
    <location>
        <begin position="399"/>
        <end position="425"/>
    </location>
</feature>
<sequence length="517" mass="53547">MTSAAPTTHTHAESTDPHTTRTLRVLTVATFIVILNETIMVNALPVLMDALSIDARAAQWLSTGFMLTMAIVIPTTGWFLQRVGRRTAFIVAMSCFSAGTLLAALAPSFQWLLLGRVIQASGTAVMMPLLMSSVLALVPMSHRGRVMGNVSLAISVAPAMGPAISGVILGFASWRWLFGVVLPIAVLIGVMGARMLRAPVLMATDVEIGDGATADDDEGAAPAGALDIPSVLLTVVGFGGLVYGLSHIGGEGEATGTAGSEAAGFLLGLPMIALVVGIVGVALFAWRQIRLQRRTTPLLDLRVLRHGAYLLSVSVMALAFMGLMGAMIMLPMYFQEVRGMSTLEAGLMLMPGGLIMGVLGPVVGRLYDRLGPARLVIPGSVALACGLGLLAWSTTHGPWWLFLVLHIGMSVALAFIFTPVFTAGLSALPSHLYGHGSALLGTLQQVAAAAGTALVITVMSVRTATLVAAGGSPAASLGGGVQSGLVVATVLAVMVAALSFLFLRVQVTESDRPVVGH</sequence>
<evidence type="ECO:0000256" key="3">
    <source>
        <dbReference type="ARBA" id="ARBA00022692"/>
    </source>
</evidence>
<feature type="transmembrane region" description="Helical" evidence="6">
    <location>
        <begin position="25"/>
        <end position="48"/>
    </location>
</feature>
<feature type="transmembrane region" description="Helical" evidence="6">
    <location>
        <begin position="87"/>
        <end position="106"/>
    </location>
</feature>
<keyword evidence="2" id="KW-0813">Transport</keyword>
<protein>
    <submittedName>
        <fullName evidence="8">MFS transporter</fullName>
    </submittedName>
</protein>
<keyword evidence="4 6" id="KW-1133">Transmembrane helix</keyword>
<dbReference type="InterPro" id="IPR020846">
    <property type="entry name" value="MFS_dom"/>
</dbReference>
<keyword evidence="9" id="KW-1185">Reference proteome</keyword>
<dbReference type="Proteomes" id="UP001157126">
    <property type="component" value="Unassembled WGS sequence"/>
</dbReference>
<evidence type="ECO:0000256" key="4">
    <source>
        <dbReference type="ARBA" id="ARBA00022989"/>
    </source>
</evidence>
<proteinExistence type="predicted"/>
<dbReference type="PRINTS" id="PR01036">
    <property type="entry name" value="TCRTETB"/>
</dbReference>
<feature type="transmembrane region" description="Helical" evidence="6">
    <location>
        <begin position="118"/>
        <end position="138"/>
    </location>
</feature>
<dbReference type="RefSeq" id="WP_284302157.1">
    <property type="nucleotide sequence ID" value="NZ_BSUO01000001.1"/>
</dbReference>
<feature type="transmembrane region" description="Helical" evidence="6">
    <location>
        <begin position="345"/>
        <end position="363"/>
    </location>
</feature>
<dbReference type="InterPro" id="IPR011701">
    <property type="entry name" value="MFS"/>
</dbReference>
<feature type="transmembrane region" description="Helical" evidence="6">
    <location>
        <begin position="481"/>
        <end position="503"/>
    </location>
</feature>
<feature type="transmembrane region" description="Helical" evidence="6">
    <location>
        <begin position="446"/>
        <end position="469"/>
    </location>
</feature>
<keyword evidence="3 6" id="KW-0812">Transmembrane</keyword>
<feature type="transmembrane region" description="Helical" evidence="6">
    <location>
        <begin position="231"/>
        <end position="250"/>
    </location>
</feature>
<dbReference type="SUPFAM" id="SSF103473">
    <property type="entry name" value="MFS general substrate transporter"/>
    <property type="match status" value="1"/>
</dbReference>
<reference evidence="9" key="1">
    <citation type="journal article" date="2019" name="Int. J. Syst. Evol. Microbiol.">
        <title>The Global Catalogue of Microorganisms (GCM) 10K type strain sequencing project: providing services to taxonomists for standard genome sequencing and annotation.</title>
        <authorList>
            <consortium name="The Broad Institute Genomics Platform"/>
            <consortium name="The Broad Institute Genome Sequencing Center for Infectious Disease"/>
            <person name="Wu L."/>
            <person name="Ma J."/>
        </authorList>
    </citation>
    <scope>NUCLEOTIDE SEQUENCE [LARGE SCALE GENOMIC DNA]</scope>
    <source>
        <strain evidence="9">NBRC 113072</strain>
    </source>
</reference>
<evidence type="ECO:0000313" key="8">
    <source>
        <dbReference type="EMBL" id="GMA38055.1"/>
    </source>
</evidence>
<dbReference type="Gene3D" id="1.20.1250.20">
    <property type="entry name" value="MFS general substrate transporter like domains"/>
    <property type="match status" value="1"/>
</dbReference>
<dbReference type="Pfam" id="PF07690">
    <property type="entry name" value="MFS_1"/>
    <property type="match status" value="1"/>
</dbReference>
<evidence type="ECO:0000256" key="1">
    <source>
        <dbReference type="ARBA" id="ARBA00004651"/>
    </source>
</evidence>
<evidence type="ECO:0000256" key="5">
    <source>
        <dbReference type="ARBA" id="ARBA00023136"/>
    </source>
</evidence>
<dbReference type="InterPro" id="IPR036259">
    <property type="entry name" value="MFS_trans_sf"/>
</dbReference>
<gene>
    <name evidence="8" type="ORF">GCM10025883_01000</name>
</gene>
<evidence type="ECO:0000259" key="7">
    <source>
        <dbReference type="PROSITE" id="PS50850"/>
    </source>
</evidence>
<feature type="transmembrane region" description="Helical" evidence="6">
    <location>
        <begin position="375"/>
        <end position="393"/>
    </location>
</feature>
<feature type="transmembrane region" description="Helical" evidence="6">
    <location>
        <begin position="60"/>
        <end position="80"/>
    </location>
</feature>
<comment type="subcellular location">
    <subcellularLocation>
        <location evidence="1">Cell membrane</location>
        <topology evidence="1">Multi-pass membrane protein</topology>
    </subcellularLocation>
</comment>
<dbReference type="Gene3D" id="1.20.1720.10">
    <property type="entry name" value="Multidrug resistance protein D"/>
    <property type="match status" value="1"/>
</dbReference>
<feature type="transmembrane region" description="Helical" evidence="6">
    <location>
        <begin position="307"/>
        <end position="333"/>
    </location>
</feature>